<comment type="caution">
    <text evidence="2">The sequence shown here is derived from an EMBL/GenBank/DDBJ whole genome shotgun (WGS) entry which is preliminary data.</text>
</comment>
<dbReference type="InterPro" id="IPR007922">
    <property type="entry name" value="DciA-like"/>
</dbReference>
<dbReference type="Pfam" id="PF05258">
    <property type="entry name" value="DciA"/>
    <property type="match status" value="1"/>
</dbReference>
<keyword evidence="3" id="KW-1185">Reference proteome</keyword>
<dbReference type="EMBL" id="JAVREH010000015">
    <property type="protein sequence ID" value="MDT0262238.1"/>
    <property type="molecule type" value="Genomic_DNA"/>
</dbReference>
<evidence type="ECO:0000313" key="2">
    <source>
        <dbReference type="EMBL" id="MDT0262238.1"/>
    </source>
</evidence>
<sequence length="164" mass="17362">MVSGALRSARAMSSGRPGARGRGSFATRRRRNAAQAGGYSGARPDGRDPARLGDIVGTSFGELGWVAPLAEARLMSQWASVVGPEIAGRCHPVSLVDAELRITAESTAWATQLRLMAPQILGRISRELPAGMVRKLIISGPSAPSWKHGPWSMRGGRGARDTYG</sequence>
<dbReference type="PANTHER" id="PTHR36456">
    <property type="entry name" value="UPF0232 PROTEIN SCO3875"/>
    <property type="match status" value="1"/>
</dbReference>
<dbReference type="Proteomes" id="UP001183176">
    <property type="component" value="Unassembled WGS sequence"/>
</dbReference>
<evidence type="ECO:0000313" key="3">
    <source>
        <dbReference type="Proteomes" id="UP001183176"/>
    </source>
</evidence>
<dbReference type="RefSeq" id="WP_311423388.1">
    <property type="nucleotide sequence ID" value="NZ_JAVREH010000015.1"/>
</dbReference>
<feature type="compositionally biased region" description="Low complexity" evidence="1">
    <location>
        <begin position="7"/>
        <end position="26"/>
    </location>
</feature>
<reference evidence="3" key="1">
    <citation type="submission" date="2023-07" db="EMBL/GenBank/DDBJ databases">
        <title>30 novel species of actinomycetes from the DSMZ collection.</title>
        <authorList>
            <person name="Nouioui I."/>
        </authorList>
    </citation>
    <scope>NUCLEOTIDE SEQUENCE [LARGE SCALE GENOMIC DNA]</scope>
    <source>
        <strain evidence="3">DSM 44399</strain>
    </source>
</reference>
<protein>
    <submittedName>
        <fullName evidence="2">DciA family protein</fullName>
    </submittedName>
</protein>
<organism evidence="2 3">
    <name type="scientific">Jatrophihabitans lederbergiae</name>
    <dbReference type="NCBI Taxonomy" id="3075547"/>
    <lineage>
        <taxon>Bacteria</taxon>
        <taxon>Bacillati</taxon>
        <taxon>Actinomycetota</taxon>
        <taxon>Actinomycetes</taxon>
        <taxon>Jatrophihabitantales</taxon>
        <taxon>Jatrophihabitantaceae</taxon>
        <taxon>Jatrophihabitans</taxon>
    </lineage>
</organism>
<proteinExistence type="predicted"/>
<gene>
    <name evidence="2" type="ORF">RM423_12640</name>
</gene>
<name>A0ABU2JD83_9ACTN</name>
<dbReference type="PANTHER" id="PTHR36456:SF1">
    <property type="entry name" value="UPF0232 PROTEIN SCO3875"/>
    <property type="match status" value="1"/>
</dbReference>
<accession>A0ABU2JD83</accession>
<feature type="region of interest" description="Disordered" evidence="1">
    <location>
        <begin position="1"/>
        <end position="50"/>
    </location>
</feature>
<evidence type="ECO:0000256" key="1">
    <source>
        <dbReference type="SAM" id="MobiDB-lite"/>
    </source>
</evidence>